<dbReference type="PANTHER" id="PTHR21359">
    <property type="entry name" value="DUF5577 DOMAIN-CONTAINING PROTEIN"/>
    <property type="match status" value="1"/>
</dbReference>
<feature type="compositionally biased region" description="Gly residues" evidence="1">
    <location>
        <begin position="448"/>
        <end position="469"/>
    </location>
</feature>
<proteinExistence type="predicted"/>
<dbReference type="Pfam" id="PF17740">
    <property type="entry name" value="DUF5577"/>
    <property type="match status" value="1"/>
</dbReference>
<evidence type="ECO:0000256" key="1">
    <source>
        <dbReference type="SAM" id="MobiDB-lite"/>
    </source>
</evidence>
<dbReference type="RefSeq" id="XP_014678313.1">
    <property type="nucleotide sequence ID" value="XM_014822827.1"/>
</dbReference>
<dbReference type="CDD" id="cd09531">
    <property type="entry name" value="SAM_CS047"/>
    <property type="match status" value="1"/>
</dbReference>
<evidence type="ECO:0000259" key="2">
    <source>
        <dbReference type="Pfam" id="PF17740"/>
    </source>
</evidence>
<reference evidence="4" key="1">
    <citation type="submission" date="2025-08" db="UniProtKB">
        <authorList>
            <consortium name="RefSeq"/>
        </authorList>
    </citation>
    <scope>IDENTIFICATION</scope>
</reference>
<feature type="compositionally biased region" description="Low complexity" evidence="1">
    <location>
        <begin position="104"/>
        <end position="116"/>
    </location>
</feature>
<feature type="region of interest" description="Disordered" evidence="1">
    <location>
        <begin position="102"/>
        <end position="126"/>
    </location>
</feature>
<gene>
    <name evidence="4" type="primary">LOC106818107</name>
</gene>
<dbReference type="SUPFAM" id="SSF47769">
    <property type="entry name" value="SAM/Pointed domain"/>
    <property type="match status" value="1"/>
</dbReference>
<sequence>MSPEVLPEAFIVVCRSIVTKHIFFFLSALTSEWIKFFKDAGLPPTIAAKYAILFTDHRIQRNMLSDLSKEILSDMGIQALGDIIAILKYAKDVYTQEEREKVYSGGDSAGSVSGSSTPKRDTPTSRTVARYLPRSYDMGPMNSPMLSAISKETTTSGLSRALAARLGNAQQTLVAKPSPSVSGRLGKRKTVVTTKTVAAKQKEEVPVQKKRRVLPEHEGGYKVKMPEGTTAKTKKILAMQKKKATKSVFDRLGASSEVSSSSGPKITITVPKESTQSTNARSVFARLGPGAKIQAATSTSCDEDVVEEMEVEDDDDVVEYAGVLKTPKPRVTPPAKPTPRPAGKFVISKASSTIVLKNAADTTIGVESAGILAGKARTKPSVMQRLGSGTLPTPASKNTKVIITKPVSASVLSRAPVTRASTSNLLISSTTGGRKIATTRSASISVRRGGGGGGRGARGGRGGASGKSGGVFSRLGRVNL</sequence>
<feature type="domain" description="DUF5577" evidence="2">
    <location>
        <begin position="195"/>
        <end position="410"/>
    </location>
</feature>
<feature type="region of interest" description="Disordered" evidence="1">
    <location>
        <begin position="442"/>
        <end position="472"/>
    </location>
</feature>
<accession>A0ABM1F1J2</accession>
<dbReference type="Proteomes" id="UP000695022">
    <property type="component" value="Unplaced"/>
</dbReference>
<dbReference type="Pfam" id="PF18017">
    <property type="entry name" value="SAM_4"/>
    <property type="match status" value="1"/>
</dbReference>
<dbReference type="Gene3D" id="1.10.150.50">
    <property type="entry name" value="Transcription Factor, Ets-1"/>
    <property type="match status" value="1"/>
</dbReference>
<dbReference type="InterPro" id="IPR039161">
    <property type="entry name" value="C19orf47-like"/>
</dbReference>
<dbReference type="InterPro" id="IPR041477">
    <property type="entry name" value="DUF5577"/>
</dbReference>
<organism evidence="3 4">
    <name type="scientific">Priapulus caudatus</name>
    <name type="common">Priapulid worm</name>
    <dbReference type="NCBI Taxonomy" id="37621"/>
    <lineage>
        <taxon>Eukaryota</taxon>
        <taxon>Metazoa</taxon>
        <taxon>Ecdysozoa</taxon>
        <taxon>Scalidophora</taxon>
        <taxon>Priapulida</taxon>
        <taxon>Priapulimorpha</taxon>
        <taxon>Priapulimorphida</taxon>
        <taxon>Priapulidae</taxon>
        <taxon>Priapulus</taxon>
    </lineage>
</organism>
<dbReference type="PANTHER" id="PTHR21359:SF1">
    <property type="entry name" value="DUF5577 DOMAIN-CONTAINING PROTEIN"/>
    <property type="match status" value="1"/>
</dbReference>
<dbReference type="InterPro" id="IPR040772">
    <property type="entry name" value="C19orf47_SAM"/>
</dbReference>
<evidence type="ECO:0000313" key="3">
    <source>
        <dbReference type="Proteomes" id="UP000695022"/>
    </source>
</evidence>
<evidence type="ECO:0000313" key="4">
    <source>
        <dbReference type="RefSeq" id="XP_014678313.1"/>
    </source>
</evidence>
<protein>
    <submittedName>
        <fullName evidence="4">Uncharacterized protein C19orf47-like</fullName>
    </submittedName>
</protein>
<dbReference type="GeneID" id="106818107"/>
<name>A0ABM1F1J2_PRICU</name>
<keyword evidence="3" id="KW-1185">Reference proteome</keyword>
<dbReference type="InterPro" id="IPR013761">
    <property type="entry name" value="SAM/pointed_sf"/>
</dbReference>